<reference evidence="1 2" key="1">
    <citation type="submission" date="2021-06" db="EMBL/GenBank/DDBJ databases">
        <title>Caerostris darwini draft genome.</title>
        <authorList>
            <person name="Kono N."/>
            <person name="Arakawa K."/>
        </authorList>
    </citation>
    <scope>NUCLEOTIDE SEQUENCE [LARGE SCALE GENOMIC DNA]</scope>
</reference>
<keyword evidence="2" id="KW-1185">Reference proteome</keyword>
<dbReference type="AlphaFoldDB" id="A0AAV4PQJ2"/>
<evidence type="ECO:0000313" key="2">
    <source>
        <dbReference type="Proteomes" id="UP001054837"/>
    </source>
</evidence>
<organism evidence="1 2">
    <name type="scientific">Caerostris darwini</name>
    <dbReference type="NCBI Taxonomy" id="1538125"/>
    <lineage>
        <taxon>Eukaryota</taxon>
        <taxon>Metazoa</taxon>
        <taxon>Ecdysozoa</taxon>
        <taxon>Arthropoda</taxon>
        <taxon>Chelicerata</taxon>
        <taxon>Arachnida</taxon>
        <taxon>Araneae</taxon>
        <taxon>Araneomorphae</taxon>
        <taxon>Entelegynae</taxon>
        <taxon>Araneoidea</taxon>
        <taxon>Araneidae</taxon>
        <taxon>Caerostris</taxon>
    </lineage>
</organism>
<dbReference type="EMBL" id="BPLQ01003280">
    <property type="protein sequence ID" value="GIX99268.1"/>
    <property type="molecule type" value="Genomic_DNA"/>
</dbReference>
<protein>
    <submittedName>
        <fullName evidence="1">Uncharacterized protein</fullName>
    </submittedName>
</protein>
<comment type="caution">
    <text evidence="1">The sequence shown here is derived from an EMBL/GenBank/DDBJ whole genome shotgun (WGS) entry which is preliminary data.</text>
</comment>
<name>A0AAV4PQJ2_9ARAC</name>
<accession>A0AAV4PQJ2</accession>
<dbReference type="Proteomes" id="UP001054837">
    <property type="component" value="Unassembled WGS sequence"/>
</dbReference>
<evidence type="ECO:0000313" key="1">
    <source>
        <dbReference type="EMBL" id="GIX99268.1"/>
    </source>
</evidence>
<sequence length="244" mass="28352">MTCIDKRAKVPFKKRSECFAWPLEINNFLFFDDLDVIIPGQKFKSKKSRYSYFTKSSFSDFVQEKQTIDFIISESLIGQVVSGLQADCTYGNEIQLRVWRYLNNREEGSENIYLCVELNGKPRYVHQPSPNFIYITSDCVLEPNVRNRISISSPRREILQNYAFGLALVKRIFPEEVLEKYPLRRTDDTLMLGKAPMQSVCHVSSREMLPVQSSRAFPFTRPYIKMSVRPFLITARPIPSEIHG</sequence>
<dbReference type="Gene3D" id="2.60.120.780">
    <property type="entry name" value="PINIT domain"/>
    <property type="match status" value="1"/>
</dbReference>
<gene>
    <name evidence="1" type="primary">AVEN_8321_1</name>
    <name evidence="1" type="ORF">CDAR_447531</name>
</gene>
<dbReference type="InterPro" id="IPR038654">
    <property type="entry name" value="PINIT_sf"/>
</dbReference>
<proteinExistence type="predicted"/>